<feature type="compositionally biased region" description="Pro residues" evidence="1">
    <location>
        <begin position="327"/>
        <end position="337"/>
    </location>
</feature>
<feature type="compositionally biased region" description="Acidic residues" evidence="1">
    <location>
        <begin position="224"/>
        <end position="236"/>
    </location>
</feature>
<dbReference type="PANTHER" id="PTHR36749">
    <property type="entry name" value="F7O18.3 PROTEIN"/>
    <property type="match status" value="1"/>
</dbReference>
<evidence type="ECO:0000256" key="1">
    <source>
        <dbReference type="SAM" id="MobiDB-lite"/>
    </source>
</evidence>
<feature type="compositionally biased region" description="Low complexity" evidence="1">
    <location>
        <begin position="272"/>
        <end position="297"/>
    </location>
</feature>
<dbReference type="OrthoDB" id="64928at2759"/>
<comment type="caution">
    <text evidence="2">The sequence shown here is derived from an EMBL/GenBank/DDBJ whole genome shotgun (WGS) entry which is preliminary data.</text>
</comment>
<feature type="compositionally biased region" description="Basic and acidic residues" evidence="1">
    <location>
        <begin position="245"/>
        <end position="258"/>
    </location>
</feature>
<evidence type="ECO:0000313" key="3">
    <source>
        <dbReference type="Proteomes" id="UP000650467"/>
    </source>
</evidence>
<accession>A0A835TDS2</accession>
<sequence>MSLFGDLPPPKRAQTKPESNLDNEYKPRAVAPEDLHHEEERAASPEDGTEDERPDLKRRKVESSNDAGGAGGGLSGPDQVSAALVKIGGHISNPDKFVKAAGLLRQLIDGSAAGRQHRELLFEVVKAAFSDLDAASDPGLRRDYMRLCHSLDKRQAAEPGLFSRAQRAQLEVYRVLGFTQNEMHTDDSFVFNKVLSRIKEAVEALPPADEADEEAQAELQAAGDDSDSDHDAEAEEAGGGGKSRPRVEQDQAQERAQEEEQEGPAGAGGSGEAPAAAGPAAAGPQLPQEQAAQEEPGAGAGVGDEDVEADPFGLDSLLPAPKKKQAPPAPPPPPPPAAAQAPAAAARGGQGEAGAGEREGRAKVWSAAQCLVMRRQAYIECLITAKSMHKLQWARTSVELLVEHFNQRRDRFTGQQQLAIDEMVRFVRDSRKARASGPSVKELNRDTTSFERARSEWSRAKVSARGKVGAQGDAKANNWLG</sequence>
<dbReference type="Proteomes" id="UP000650467">
    <property type="component" value="Unassembled WGS sequence"/>
</dbReference>
<dbReference type="EMBL" id="JAEHOC010000013">
    <property type="protein sequence ID" value="KAG2436371.1"/>
    <property type="molecule type" value="Genomic_DNA"/>
</dbReference>
<feature type="compositionally biased region" description="Low complexity" evidence="1">
    <location>
        <begin position="338"/>
        <end position="347"/>
    </location>
</feature>
<feature type="compositionally biased region" description="Basic and acidic residues" evidence="1">
    <location>
        <begin position="23"/>
        <end position="44"/>
    </location>
</feature>
<feature type="region of interest" description="Disordered" evidence="1">
    <location>
        <begin position="206"/>
        <end position="360"/>
    </location>
</feature>
<feature type="region of interest" description="Disordered" evidence="1">
    <location>
        <begin position="1"/>
        <end position="77"/>
    </location>
</feature>
<protein>
    <submittedName>
        <fullName evidence="2">Uncharacterized protein</fullName>
    </submittedName>
</protein>
<evidence type="ECO:0000313" key="2">
    <source>
        <dbReference type="EMBL" id="KAG2436371.1"/>
    </source>
</evidence>
<reference evidence="2" key="1">
    <citation type="journal article" date="2020" name="bioRxiv">
        <title>Comparative genomics of Chlamydomonas.</title>
        <authorList>
            <person name="Craig R.J."/>
            <person name="Hasan A.R."/>
            <person name="Ness R.W."/>
            <person name="Keightley P.D."/>
        </authorList>
    </citation>
    <scope>NUCLEOTIDE SEQUENCE</scope>
    <source>
        <strain evidence="2">SAG 7.73</strain>
    </source>
</reference>
<keyword evidence="3" id="KW-1185">Reference proteome</keyword>
<organism evidence="2 3">
    <name type="scientific">Chlamydomonas incerta</name>
    <dbReference type="NCBI Taxonomy" id="51695"/>
    <lineage>
        <taxon>Eukaryota</taxon>
        <taxon>Viridiplantae</taxon>
        <taxon>Chlorophyta</taxon>
        <taxon>core chlorophytes</taxon>
        <taxon>Chlorophyceae</taxon>
        <taxon>CS clade</taxon>
        <taxon>Chlamydomonadales</taxon>
        <taxon>Chlamydomonadaceae</taxon>
        <taxon>Chlamydomonas</taxon>
    </lineage>
</organism>
<feature type="region of interest" description="Disordered" evidence="1">
    <location>
        <begin position="461"/>
        <end position="481"/>
    </location>
</feature>
<dbReference type="AlphaFoldDB" id="A0A835TDS2"/>
<dbReference type="PANTHER" id="PTHR36749:SF1">
    <property type="entry name" value="F7O18.3 PROTEIN"/>
    <property type="match status" value="1"/>
</dbReference>
<gene>
    <name evidence="2" type="ORF">HXX76_006678</name>
</gene>
<proteinExistence type="predicted"/>
<name>A0A835TDS2_CHLIN</name>